<dbReference type="Proteomes" id="UP000663870">
    <property type="component" value="Unassembled WGS sequence"/>
</dbReference>
<protein>
    <submittedName>
        <fullName evidence="6">Uncharacterized protein</fullName>
    </submittedName>
</protein>
<sequence length="99" mass="11194">MNISPLSNVNDVIDLDSSTDSSDIQQTTFSISSDLSNVPHIVPHISAENIITNLKFNKSNWFVVYVTYKESNCWKCFGIRARQLEKGELQSSKLTKELL</sequence>
<dbReference type="Proteomes" id="UP000663836">
    <property type="component" value="Unassembled WGS sequence"/>
</dbReference>
<accession>A0A819QE31</accession>
<dbReference type="EMBL" id="CAJNOU010002678">
    <property type="protein sequence ID" value="CAF1340799.1"/>
    <property type="molecule type" value="Genomic_DNA"/>
</dbReference>
<organism evidence="6 9">
    <name type="scientific">Rotaria sordida</name>
    <dbReference type="NCBI Taxonomy" id="392033"/>
    <lineage>
        <taxon>Eukaryota</taxon>
        <taxon>Metazoa</taxon>
        <taxon>Spiralia</taxon>
        <taxon>Gnathifera</taxon>
        <taxon>Rotifera</taxon>
        <taxon>Eurotatoria</taxon>
        <taxon>Bdelloidea</taxon>
        <taxon>Philodinida</taxon>
        <taxon>Philodinidae</taxon>
        <taxon>Rotaria</taxon>
    </lineage>
</organism>
<dbReference type="EMBL" id="CAJOBE010007640">
    <property type="protein sequence ID" value="CAF4041881.1"/>
    <property type="molecule type" value="Genomic_DNA"/>
</dbReference>
<dbReference type="EMBL" id="CAJNOT010002203">
    <property type="protein sequence ID" value="CAF1294348.1"/>
    <property type="molecule type" value="Genomic_DNA"/>
</dbReference>
<evidence type="ECO:0000313" key="3">
    <source>
        <dbReference type="EMBL" id="CAF1317242.1"/>
    </source>
</evidence>
<reference evidence="6" key="1">
    <citation type="submission" date="2021-02" db="EMBL/GenBank/DDBJ databases">
        <authorList>
            <person name="Nowell W R."/>
        </authorList>
    </citation>
    <scope>NUCLEOTIDE SEQUENCE</scope>
</reference>
<evidence type="ECO:0000313" key="8">
    <source>
        <dbReference type="EMBL" id="CAF4041881.1"/>
    </source>
</evidence>
<evidence type="ECO:0000313" key="7">
    <source>
        <dbReference type="EMBL" id="CAF4031040.1"/>
    </source>
</evidence>
<dbReference type="Proteomes" id="UP000663874">
    <property type="component" value="Unassembled WGS sequence"/>
</dbReference>
<name>A0A819QE31_9BILA</name>
<gene>
    <name evidence="8" type="ORF">FNK824_LOCUS28225</name>
    <name evidence="7" type="ORF">JBS370_LOCUS27958</name>
    <name evidence="5" type="ORF">JXQ802_LOCUS42267</name>
    <name evidence="6" type="ORF">OTI717_LOCUS30431</name>
    <name evidence="1" type="ORF">PYM288_LOCUS25035</name>
    <name evidence="3" type="ORF">RFH988_LOCUS30566</name>
    <name evidence="4" type="ORF">SEV965_LOCUS28333</name>
    <name evidence="2" type="ORF">ZHD862_LOCUS27621</name>
</gene>
<evidence type="ECO:0000313" key="1">
    <source>
        <dbReference type="EMBL" id="CAF1203970.1"/>
    </source>
</evidence>
<evidence type="ECO:0000313" key="5">
    <source>
        <dbReference type="EMBL" id="CAF1531400.1"/>
    </source>
</evidence>
<dbReference type="Proteomes" id="UP000663854">
    <property type="component" value="Unassembled WGS sequence"/>
</dbReference>
<dbReference type="EMBL" id="CAJNOO010003089">
    <property type="protein sequence ID" value="CAF1317242.1"/>
    <property type="molecule type" value="Genomic_DNA"/>
</dbReference>
<dbReference type="Proteomes" id="UP000663889">
    <property type="component" value="Unassembled WGS sequence"/>
</dbReference>
<proteinExistence type="predicted"/>
<evidence type="ECO:0000313" key="9">
    <source>
        <dbReference type="Proteomes" id="UP000663823"/>
    </source>
</evidence>
<dbReference type="Proteomes" id="UP000663864">
    <property type="component" value="Unassembled WGS sequence"/>
</dbReference>
<dbReference type="EMBL" id="CAJNOL010002820">
    <property type="protein sequence ID" value="CAF1531400.1"/>
    <property type="molecule type" value="Genomic_DNA"/>
</dbReference>
<dbReference type="AlphaFoldDB" id="A0A819QE31"/>
<evidence type="ECO:0000313" key="10">
    <source>
        <dbReference type="Proteomes" id="UP000663870"/>
    </source>
</evidence>
<dbReference type="EMBL" id="CAJOBD010005432">
    <property type="protein sequence ID" value="CAF4031040.1"/>
    <property type="molecule type" value="Genomic_DNA"/>
</dbReference>
<dbReference type="EMBL" id="CAJOAX010008166">
    <property type="protein sequence ID" value="CAF4027047.1"/>
    <property type="molecule type" value="Genomic_DNA"/>
</dbReference>
<dbReference type="EMBL" id="CAJNOH010001323">
    <property type="protein sequence ID" value="CAF1203970.1"/>
    <property type="molecule type" value="Genomic_DNA"/>
</dbReference>
<dbReference type="Proteomes" id="UP000663823">
    <property type="component" value="Unassembled WGS sequence"/>
</dbReference>
<keyword evidence="10" id="KW-1185">Reference proteome</keyword>
<dbReference type="Proteomes" id="UP000663882">
    <property type="component" value="Unassembled WGS sequence"/>
</dbReference>
<evidence type="ECO:0000313" key="2">
    <source>
        <dbReference type="EMBL" id="CAF1294348.1"/>
    </source>
</evidence>
<evidence type="ECO:0000313" key="6">
    <source>
        <dbReference type="EMBL" id="CAF4027047.1"/>
    </source>
</evidence>
<evidence type="ECO:0000313" key="4">
    <source>
        <dbReference type="EMBL" id="CAF1340799.1"/>
    </source>
</evidence>
<comment type="caution">
    <text evidence="6">The sequence shown here is derived from an EMBL/GenBank/DDBJ whole genome shotgun (WGS) entry which is preliminary data.</text>
</comment>